<proteinExistence type="predicted"/>
<evidence type="ECO:0000313" key="1">
    <source>
        <dbReference type="EMBL" id="EJW98650.1"/>
    </source>
</evidence>
<gene>
    <name evidence="1" type="ORF">EVA_13243</name>
</gene>
<accession>J9CF83</accession>
<name>J9CF83_9ZZZZ</name>
<dbReference type="EMBL" id="AMCI01004167">
    <property type="protein sequence ID" value="EJW98650.1"/>
    <property type="molecule type" value="Genomic_DNA"/>
</dbReference>
<dbReference type="AlphaFoldDB" id="J9CF83"/>
<organism evidence="1">
    <name type="scientific">gut metagenome</name>
    <dbReference type="NCBI Taxonomy" id="749906"/>
    <lineage>
        <taxon>unclassified sequences</taxon>
        <taxon>metagenomes</taxon>
        <taxon>organismal metagenomes</taxon>
    </lineage>
</organism>
<protein>
    <submittedName>
        <fullName evidence="1">Uncharacterized protein</fullName>
    </submittedName>
</protein>
<comment type="caution">
    <text evidence="1">The sequence shown here is derived from an EMBL/GenBank/DDBJ whole genome shotgun (WGS) entry which is preliminary data.</text>
</comment>
<reference evidence="1" key="1">
    <citation type="journal article" date="2012" name="PLoS ONE">
        <title>Gene sets for utilization of primary and secondary nutrition supplies in the distal gut of endangered iberian lynx.</title>
        <authorList>
            <person name="Alcaide M."/>
            <person name="Messina E."/>
            <person name="Richter M."/>
            <person name="Bargiela R."/>
            <person name="Peplies J."/>
            <person name="Huws S.A."/>
            <person name="Newbold C.J."/>
            <person name="Golyshin P.N."/>
            <person name="Simon M.A."/>
            <person name="Lopez G."/>
            <person name="Yakimov M.M."/>
            <person name="Ferrer M."/>
        </authorList>
    </citation>
    <scope>NUCLEOTIDE SEQUENCE</scope>
</reference>
<sequence length="86" mass="9848">MLESHLFEIQDDVGNIFLYAGYGGKLMLNTRNTDRVDSITLQRREKDAAQGVTNSNPEARLQRTEFEFAEMVVGLQHHYFVGLLKC</sequence>